<dbReference type="Pfam" id="PF12937">
    <property type="entry name" value="F-box-like"/>
    <property type="match status" value="1"/>
</dbReference>
<feature type="compositionally biased region" description="Basic and acidic residues" evidence="5">
    <location>
        <begin position="656"/>
        <end position="665"/>
    </location>
</feature>
<evidence type="ECO:0000256" key="2">
    <source>
        <dbReference type="ARBA" id="ARBA00022574"/>
    </source>
</evidence>
<dbReference type="PANTHER" id="PTHR19849">
    <property type="entry name" value="PHOSPHOLIPASE A-2-ACTIVATING PROTEIN"/>
    <property type="match status" value="1"/>
</dbReference>
<dbReference type="SMART" id="SM00320">
    <property type="entry name" value="WD40"/>
    <property type="match status" value="7"/>
</dbReference>
<feature type="repeat" description="WD" evidence="4">
    <location>
        <begin position="1012"/>
        <end position="1050"/>
    </location>
</feature>
<dbReference type="SMART" id="SM00256">
    <property type="entry name" value="FBOX"/>
    <property type="match status" value="1"/>
</dbReference>
<feature type="region of interest" description="Disordered" evidence="5">
    <location>
        <begin position="644"/>
        <end position="666"/>
    </location>
</feature>
<dbReference type="PROSITE" id="PS00678">
    <property type="entry name" value="WD_REPEATS_1"/>
    <property type="match status" value="1"/>
</dbReference>
<keyword evidence="3" id="KW-0677">Repeat</keyword>
<sequence>MDPPKRPITRKRDLGVIATESDFSSFASASSSSMTSPTDSMARLIKPVSKKQISQARVKQDAEAPGSYPTLGQFSYAPATQTTIVTTTTTTTTSFPPLLLKAPRNLNDLDPKQYPLASTPTPPSIKRFCFDLEGTPTYFREADNASKSLQELKHQSKDLRLNNGVIQSILKTEPRFETPASSMTRFRTPSRLASEVYPNLSAGSSKHPASPVSISEAAERVVATQQRRISKRLSTSWSRPSALSDAITTKGQTPRRSRISRRAMPATPNTGENFPEVRRATRQQRNLNQQAPQMQNPPALQQQETPLTLSPQIGSNKSAISGNVDAGMNVFGSGEPSTNSSKDGAPATTADTPGISAATPPVMDLDLNLALPEENTVTELAGPPPLSLNSIVQEGSLPSPSLSPVTAALNHANLMDYFTTPEDNDDIESSFELPPPHDSETSSDDTQRASPPSPSVRRSKKFTSQRSPTPTLMEIPSMIDSFDSMPSEMQTYLMYQFLRRCSKKTLQFVAETVNPALNCDFLALLPIELSLNIVKYLDLKSLCRAAQVSRKWRNIINTDEWTWKRLFDRDGYVLAEGELKKAIKEGWGWQDPDGFDSYEVDISVMPAIKGECSASSHYALMPISKADGGLDALQTAGRPKRKAAAKFTSRKHQKRKEATRVSPEKDDLDGLMEALTKIEGPYAAATAAARAVPNPSIGLPSLKGLHLYKSIYRRHHLIRKGWMETNVKPRHIAFRAHQRHVVTCLQFDTDKILTGSDDTNINVYDTKTGALRNQLEGHEGGVWALQYEGNTLVSGSTDRSVRVWDIEKGVCTQVFQGHTSTVRCLQILMPAEVGRTLDGKPKMMPRQPLIITGSRDANLRVWKLPQPEDRTYYQAGPINDPECPYFVRTLAGHHHSVRAIAAYADTLVSGSYDCTVRVWKISTGETVHRLQGHTQKVYSVVLDYKRKRCISGSMDNLVKVWSLETGATLFTLEGHTSLVGLLDLSHDRLVSAAADSTLRIWNPENGQCKSILSAHTAAITCFQHDAHKVISGSDRTLKMWDVQTGNFVKDLLTNLGGVWQVKFNDRRCVAAVQRNDFTYIEVLDFGAARDGITEERRGRRIVVDALGQEISDPEDDPVVAG</sequence>
<feature type="compositionally biased region" description="Polar residues" evidence="5">
    <location>
        <begin position="227"/>
        <end position="252"/>
    </location>
</feature>
<feature type="region of interest" description="Disordered" evidence="5">
    <location>
        <begin position="227"/>
        <end position="277"/>
    </location>
</feature>
<evidence type="ECO:0000313" key="8">
    <source>
        <dbReference type="Proteomes" id="UP000698800"/>
    </source>
</evidence>
<evidence type="ECO:0000313" key="7">
    <source>
        <dbReference type="EMBL" id="KAH0544537.1"/>
    </source>
</evidence>
<dbReference type="InterPro" id="IPR019775">
    <property type="entry name" value="WD40_repeat_CS"/>
</dbReference>
<gene>
    <name evidence="7" type="ORF">FGG08_001309</name>
</gene>
<dbReference type="PRINTS" id="PR00320">
    <property type="entry name" value="GPROTEINBRPT"/>
</dbReference>
<dbReference type="InterPro" id="IPR001680">
    <property type="entry name" value="WD40_rpt"/>
</dbReference>
<dbReference type="PROSITE" id="PS50181">
    <property type="entry name" value="FBOX"/>
    <property type="match status" value="1"/>
</dbReference>
<dbReference type="InterPro" id="IPR036047">
    <property type="entry name" value="F-box-like_dom_sf"/>
</dbReference>
<dbReference type="Gene3D" id="2.130.10.10">
    <property type="entry name" value="YVTN repeat-like/Quinoprotein amine dehydrogenase"/>
    <property type="match status" value="1"/>
</dbReference>
<dbReference type="GO" id="GO:0043130">
    <property type="term" value="F:ubiquitin binding"/>
    <property type="evidence" value="ECO:0007669"/>
    <property type="project" value="TreeGrafter"/>
</dbReference>
<dbReference type="CDD" id="cd22147">
    <property type="entry name" value="F-box_SpPof1-like"/>
    <property type="match status" value="1"/>
</dbReference>
<feature type="region of interest" description="Disordered" evidence="5">
    <location>
        <begin position="419"/>
        <end position="473"/>
    </location>
</feature>
<feature type="region of interest" description="Disordered" evidence="5">
    <location>
        <begin position="289"/>
        <end position="360"/>
    </location>
</feature>
<reference evidence="7" key="1">
    <citation type="submission" date="2021-03" db="EMBL/GenBank/DDBJ databases">
        <title>Comparative genomics and phylogenomic investigation of the class Geoglossomycetes provide insights into ecological specialization and systematics.</title>
        <authorList>
            <person name="Melie T."/>
            <person name="Pirro S."/>
            <person name="Miller A.N."/>
            <person name="Quandt A."/>
        </authorList>
    </citation>
    <scope>NUCLEOTIDE SEQUENCE</scope>
    <source>
        <strain evidence="7">GBOQ0MN5Z8</strain>
    </source>
</reference>
<evidence type="ECO:0000259" key="6">
    <source>
        <dbReference type="PROSITE" id="PS50181"/>
    </source>
</evidence>
<dbReference type="GO" id="GO:0043161">
    <property type="term" value="P:proteasome-mediated ubiquitin-dependent protein catabolic process"/>
    <property type="evidence" value="ECO:0007669"/>
    <property type="project" value="TreeGrafter"/>
</dbReference>
<dbReference type="OrthoDB" id="190105at2759"/>
<organism evidence="7 8">
    <name type="scientific">Glutinoglossum americanum</name>
    <dbReference type="NCBI Taxonomy" id="1670608"/>
    <lineage>
        <taxon>Eukaryota</taxon>
        <taxon>Fungi</taxon>
        <taxon>Dikarya</taxon>
        <taxon>Ascomycota</taxon>
        <taxon>Pezizomycotina</taxon>
        <taxon>Geoglossomycetes</taxon>
        <taxon>Geoglossales</taxon>
        <taxon>Geoglossaceae</taxon>
        <taxon>Glutinoglossum</taxon>
    </lineage>
</organism>
<dbReference type="Pfam" id="PF00400">
    <property type="entry name" value="WD40"/>
    <property type="match status" value="7"/>
</dbReference>
<feature type="compositionally biased region" description="Low complexity" evidence="5">
    <location>
        <begin position="289"/>
        <end position="303"/>
    </location>
</feature>
<dbReference type="InterPro" id="IPR036322">
    <property type="entry name" value="WD40_repeat_dom_sf"/>
</dbReference>
<feature type="repeat" description="WD" evidence="4">
    <location>
        <begin position="930"/>
        <end position="971"/>
    </location>
</feature>
<dbReference type="EMBL" id="JAGHQL010000017">
    <property type="protein sequence ID" value="KAH0544537.1"/>
    <property type="molecule type" value="Genomic_DNA"/>
</dbReference>
<dbReference type="CDD" id="cd00200">
    <property type="entry name" value="WD40"/>
    <property type="match status" value="1"/>
</dbReference>
<keyword evidence="8" id="KW-1185">Reference proteome</keyword>
<evidence type="ECO:0000256" key="1">
    <source>
        <dbReference type="ARBA" id="ARBA00007968"/>
    </source>
</evidence>
<dbReference type="Gene3D" id="1.20.1280.50">
    <property type="match status" value="1"/>
</dbReference>
<keyword evidence="2 4" id="KW-0853">WD repeat</keyword>
<dbReference type="GO" id="GO:0010992">
    <property type="term" value="P:ubiquitin recycling"/>
    <property type="evidence" value="ECO:0007669"/>
    <property type="project" value="TreeGrafter"/>
</dbReference>
<dbReference type="Proteomes" id="UP000698800">
    <property type="component" value="Unassembled WGS sequence"/>
</dbReference>
<protein>
    <recommendedName>
        <fullName evidence="6">F-box domain-containing protein</fullName>
    </recommendedName>
</protein>
<dbReference type="InterPro" id="IPR001810">
    <property type="entry name" value="F-box_dom"/>
</dbReference>
<dbReference type="GO" id="GO:0005634">
    <property type="term" value="C:nucleus"/>
    <property type="evidence" value="ECO:0007669"/>
    <property type="project" value="TreeGrafter"/>
</dbReference>
<feature type="compositionally biased region" description="Basic residues" evidence="5">
    <location>
        <begin position="644"/>
        <end position="655"/>
    </location>
</feature>
<evidence type="ECO:0000256" key="4">
    <source>
        <dbReference type="PROSITE-ProRule" id="PRU00221"/>
    </source>
</evidence>
<dbReference type="GO" id="GO:0005737">
    <property type="term" value="C:cytoplasm"/>
    <property type="evidence" value="ECO:0007669"/>
    <property type="project" value="TreeGrafter"/>
</dbReference>
<feature type="compositionally biased region" description="Polar residues" evidence="5">
    <location>
        <begin position="304"/>
        <end position="321"/>
    </location>
</feature>
<feature type="repeat" description="WD" evidence="4">
    <location>
        <begin position="775"/>
        <end position="814"/>
    </location>
</feature>
<comment type="similarity">
    <text evidence="1">Belongs to the WD repeat MET30/SCONB/SCON-2 family.</text>
</comment>
<evidence type="ECO:0000256" key="3">
    <source>
        <dbReference type="ARBA" id="ARBA00022737"/>
    </source>
</evidence>
<dbReference type="SUPFAM" id="SSF81383">
    <property type="entry name" value="F-box domain"/>
    <property type="match status" value="1"/>
</dbReference>
<evidence type="ECO:0000256" key="5">
    <source>
        <dbReference type="SAM" id="MobiDB-lite"/>
    </source>
</evidence>
<accession>A0A9P8IEZ7</accession>
<name>A0A9P8IEZ7_9PEZI</name>
<proteinExistence type="inferred from homology"/>
<dbReference type="SUPFAM" id="SSF50978">
    <property type="entry name" value="WD40 repeat-like"/>
    <property type="match status" value="1"/>
</dbReference>
<dbReference type="AlphaFoldDB" id="A0A9P8IEZ7"/>
<dbReference type="PROSITE" id="PS50294">
    <property type="entry name" value="WD_REPEATS_REGION"/>
    <property type="match status" value="4"/>
</dbReference>
<dbReference type="PANTHER" id="PTHR19849:SF1">
    <property type="entry name" value="F-BOX_WD REPEAT-CONTAINING PROTEIN 7"/>
    <property type="match status" value="1"/>
</dbReference>
<feature type="domain" description="F-box" evidence="6">
    <location>
        <begin position="519"/>
        <end position="566"/>
    </location>
</feature>
<comment type="caution">
    <text evidence="7">The sequence shown here is derived from an EMBL/GenBank/DDBJ whole genome shotgun (WGS) entry which is preliminary data.</text>
</comment>
<feature type="repeat" description="WD" evidence="4">
    <location>
        <begin position="890"/>
        <end position="929"/>
    </location>
</feature>
<dbReference type="PROSITE" id="PS50082">
    <property type="entry name" value="WD_REPEATS_2"/>
    <property type="match status" value="5"/>
</dbReference>
<dbReference type="InterPro" id="IPR015943">
    <property type="entry name" value="WD40/YVTN_repeat-like_dom_sf"/>
</dbReference>
<dbReference type="InterPro" id="IPR020472">
    <property type="entry name" value="WD40_PAC1"/>
</dbReference>
<feature type="repeat" description="WD" evidence="4">
    <location>
        <begin position="972"/>
        <end position="1011"/>
    </location>
</feature>